<evidence type="ECO:0000313" key="1">
    <source>
        <dbReference type="EMBL" id="KAJ1207508.1"/>
    </source>
</evidence>
<comment type="caution">
    <text evidence="1">The sequence shown here is derived from an EMBL/GenBank/DDBJ whole genome shotgun (WGS) entry which is preliminary data.</text>
</comment>
<reference evidence="1" key="1">
    <citation type="journal article" date="2022" name="bioRxiv">
        <title>Sequencing and chromosome-scale assembly of the giantPleurodeles waltlgenome.</title>
        <authorList>
            <person name="Brown T."/>
            <person name="Elewa A."/>
            <person name="Iarovenko S."/>
            <person name="Subramanian E."/>
            <person name="Araus A.J."/>
            <person name="Petzold A."/>
            <person name="Susuki M."/>
            <person name="Suzuki K.-i.T."/>
            <person name="Hayashi T."/>
            <person name="Toyoda A."/>
            <person name="Oliveira C."/>
            <person name="Osipova E."/>
            <person name="Leigh N.D."/>
            <person name="Simon A."/>
            <person name="Yun M.H."/>
        </authorList>
    </citation>
    <scope>NUCLEOTIDE SEQUENCE</scope>
    <source>
        <strain evidence="1">20211129_DDA</strain>
        <tissue evidence="1">Liver</tissue>
    </source>
</reference>
<keyword evidence="2" id="KW-1185">Reference proteome</keyword>
<name>A0AAV7W1X5_PLEWA</name>
<sequence length="84" mass="9266">MTAHRLEAIPFSGFPSSAYLTTARPEPLPPRCCVGPRMCKRPWLDVRAKASACALRRRRVPGHFFYPPRGPAAAAARNVSSMTK</sequence>
<organism evidence="1 2">
    <name type="scientific">Pleurodeles waltl</name>
    <name type="common">Iberian ribbed newt</name>
    <dbReference type="NCBI Taxonomy" id="8319"/>
    <lineage>
        <taxon>Eukaryota</taxon>
        <taxon>Metazoa</taxon>
        <taxon>Chordata</taxon>
        <taxon>Craniata</taxon>
        <taxon>Vertebrata</taxon>
        <taxon>Euteleostomi</taxon>
        <taxon>Amphibia</taxon>
        <taxon>Batrachia</taxon>
        <taxon>Caudata</taxon>
        <taxon>Salamandroidea</taxon>
        <taxon>Salamandridae</taxon>
        <taxon>Pleurodelinae</taxon>
        <taxon>Pleurodeles</taxon>
    </lineage>
</organism>
<dbReference type="EMBL" id="JANPWB010000002">
    <property type="protein sequence ID" value="KAJ1207508.1"/>
    <property type="molecule type" value="Genomic_DNA"/>
</dbReference>
<protein>
    <submittedName>
        <fullName evidence="1">Uncharacterized protein</fullName>
    </submittedName>
</protein>
<gene>
    <name evidence="1" type="ORF">NDU88_002899</name>
</gene>
<dbReference type="AlphaFoldDB" id="A0AAV7W1X5"/>
<dbReference type="Proteomes" id="UP001066276">
    <property type="component" value="Chromosome 1_2"/>
</dbReference>
<proteinExistence type="predicted"/>
<evidence type="ECO:0000313" key="2">
    <source>
        <dbReference type="Proteomes" id="UP001066276"/>
    </source>
</evidence>
<accession>A0AAV7W1X5</accession>